<name>A0A382C6H2_9ZZZZ</name>
<gene>
    <name evidence="1" type="ORF">METZ01_LOCUS174562</name>
</gene>
<protein>
    <recommendedName>
        <fullName evidence="2">DUF4105 domain-containing protein</fullName>
    </recommendedName>
</protein>
<reference evidence="1" key="1">
    <citation type="submission" date="2018-05" db="EMBL/GenBank/DDBJ databases">
        <authorList>
            <person name="Lanie J.A."/>
            <person name="Ng W.-L."/>
            <person name="Kazmierczak K.M."/>
            <person name="Andrzejewski T.M."/>
            <person name="Davidsen T.M."/>
            <person name="Wayne K.J."/>
            <person name="Tettelin H."/>
            <person name="Glass J.I."/>
            <person name="Rusch D."/>
            <person name="Podicherti R."/>
            <person name="Tsui H.-C.T."/>
            <person name="Winkler M.E."/>
        </authorList>
    </citation>
    <scope>NUCLEOTIDE SEQUENCE</scope>
</reference>
<dbReference type="EMBL" id="UINC01033048">
    <property type="protein sequence ID" value="SVB21708.1"/>
    <property type="molecule type" value="Genomic_DNA"/>
</dbReference>
<proteinExistence type="predicted"/>
<organism evidence="1">
    <name type="scientific">marine metagenome</name>
    <dbReference type="NCBI Taxonomy" id="408172"/>
    <lineage>
        <taxon>unclassified sequences</taxon>
        <taxon>metagenomes</taxon>
        <taxon>ecological metagenomes</taxon>
    </lineage>
</organism>
<dbReference type="AlphaFoldDB" id="A0A382C6H2"/>
<sequence>MEKTFTGILTIEKNKAFLKGPSGQDYLKNEHIWEGYITHWKDQTVHARRLPQKDYETGKHIYILWPEKEKKSVPFLELYYNERLIKYTASTFGHNAINIGGDIFNFSHYMNENEIMTPEEYFFRPALGEFSPSPTTGRFALDENGRNYYDKFGRNFMRTVHVLRVEGIDETSLSTIFNEELKVIHRSDPHPENPEKYKDFNFFNRSCTTILRDGLKKYGFKKIKGIFPRDFFISAASICLNIKKFKSTLFTMPQLLVKEAPSSLTTPFMNPCNYYQFRKLTYQNQ</sequence>
<accession>A0A382C6H2</accession>
<evidence type="ECO:0000313" key="1">
    <source>
        <dbReference type="EMBL" id="SVB21708.1"/>
    </source>
</evidence>
<evidence type="ECO:0008006" key="2">
    <source>
        <dbReference type="Google" id="ProtNLM"/>
    </source>
</evidence>